<accession>A0ABQ2KII2</accession>
<reference evidence="2" key="1">
    <citation type="journal article" date="2019" name="Int. J. Syst. Evol. Microbiol.">
        <title>The Global Catalogue of Microorganisms (GCM) 10K type strain sequencing project: providing services to taxonomists for standard genome sequencing and annotation.</title>
        <authorList>
            <consortium name="The Broad Institute Genomics Platform"/>
            <consortium name="The Broad Institute Genome Sequencing Center for Infectious Disease"/>
            <person name="Wu L."/>
            <person name="Ma J."/>
        </authorList>
    </citation>
    <scope>NUCLEOTIDE SEQUENCE [LARGE SCALE GENOMIC DNA]</scope>
    <source>
        <strain evidence="2">CGMCC 4.7329</strain>
    </source>
</reference>
<dbReference type="Proteomes" id="UP000658127">
    <property type="component" value="Unassembled WGS sequence"/>
</dbReference>
<proteinExistence type="predicted"/>
<gene>
    <name evidence="1" type="ORF">GCM10011610_37590</name>
</gene>
<keyword evidence="2" id="KW-1185">Reference proteome</keyword>
<comment type="caution">
    <text evidence="1">The sequence shown here is derived from an EMBL/GenBank/DDBJ whole genome shotgun (WGS) entry which is preliminary data.</text>
</comment>
<evidence type="ECO:0000313" key="1">
    <source>
        <dbReference type="EMBL" id="GGN84359.1"/>
    </source>
</evidence>
<sequence>MIQTWVATFTFDRGADEAHLIAWEEMLTEHDGTVSQNERGVEVSVYVDAADPISAAAMAHTMISVAVPLPPTGIEVITEDEQARRAEAPTLPELVSAPEVGELLGVSRKRVHQLRSTPAFPQPLFELRTGPVWDAVPIRKFAQEWDRKPGRPRSNCA</sequence>
<dbReference type="EMBL" id="BMNE01000004">
    <property type="protein sequence ID" value="GGN84359.1"/>
    <property type="molecule type" value="Genomic_DNA"/>
</dbReference>
<organism evidence="1 2">
    <name type="scientific">Nocardia rhizosphaerihabitans</name>
    <dbReference type="NCBI Taxonomy" id="1691570"/>
    <lineage>
        <taxon>Bacteria</taxon>
        <taxon>Bacillati</taxon>
        <taxon>Actinomycetota</taxon>
        <taxon>Actinomycetes</taxon>
        <taxon>Mycobacteriales</taxon>
        <taxon>Nocardiaceae</taxon>
        <taxon>Nocardia</taxon>
    </lineage>
</organism>
<evidence type="ECO:0008006" key="3">
    <source>
        <dbReference type="Google" id="ProtNLM"/>
    </source>
</evidence>
<protein>
    <recommendedName>
        <fullName evidence="3">DNA-binding protein</fullName>
    </recommendedName>
</protein>
<evidence type="ECO:0000313" key="2">
    <source>
        <dbReference type="Proteomes" id="UP000658127"/>
    </source>
</evidence>
<name>A0ABQ2KII2_9NOCA</name>